<accession>D5BP47</accession>
<reference evidence="7 8" key="1">
    <citation type="journal article" date="2010" name="J. Bacteriol.">
        <title>Complete genome sequence of "Candidatus Puniceispirillum marinum" IMCC1322, a representative of the SAR116 clade in the Alphaproteobacteria.</title>
        <authorList>
            <person name="Oh H.M."/>
            <person name="Kwon K.K."/>
            <person name="Kang I."/>
            <person name="Kang S.G."/>
            <person name="Lee J.H."/>
            <person name="Kim S.J."/>
            <person name="Cho J.C."/>
        </authorList>
    </citation>
    <scope>NUCLEOTIDE SEQUENCE [LARGE SCALE GENOMIC DNA]</scope>
    <source>
        <strain evidence="7 8">IMCC1322</strain>
    </source>
</reference>
<feature type="transmembrane region" description="Helical" evidence="6">
    <location>
        <begin position="69"/>
        <end position="90"/>
    </location>
</feature>
<gene>
    <name evidence="7" type="ordered locus">SAR116_2238</name>
</gene>
<feature type="transmembrane region" description="Helical" evidence="6">
    <location>
        <begin position="142"/>
        <end position="165"/>
    </location>
</feature>
<dbReference type="OrthoDB" id="9812084at2"/>
<sequence>MNEQLLHITSMAFFALVTSITPGPVNIVLAMSGAQFGIRKSQLYILGATIAFTGLLLCLGMGLGAVISAYPVITNSIKIVGTAYLFYLAYRIISSGNNYAHDHHDSPPLGFIDGALTQLANPKAWSVSLSANSIYVVAHEPVIVTLMTFAILFFVICYGSLWLWAAFGSRVALLPPAYVGALHWILGICLILSIGLMWL</sequence>
<keyword evidence="7" id="KW-0560">Oxidoreductase</keyword>
<dbReference type="GO" id="GO:0015171">
    <property type="term" value="F:amino acid transmembrane transporter activity"/>
    <property type="evidence" value="ECO:0007669"/>
    <property type="project" value="TreeGrafter"/>
</dbReference>
<keyword evidence="2" id="KW-1003">Cell membrane</keyword>
<dbReference type="PANTHER" id="PTHR30086">
    <property type="entry name" value="ARGININE EXPORTER PROTEIN ARGO"/>
    <property type="match status" value="1"/>
</dbReference>
<dbReference type="Proteomes" id="UP000007460">
    <property type="component" value="Chromosome"/>
</dbReference>
<organism evidence="7 8">
    <name type="scientific">Puniceispirillum marinum (strain IMCC1322)</name>
    <dbReference type="NCBI Taxonomy" id="488538"/>
    <lineage>
        <taxon>Bacteria</taxon>
        <taxon>Pseudomonadati</taxon>
        <taxon>Pseudomonadota</taxon>
        <taxon>Alphaproteobacteria</taxon>
        <taxon>Candidatus Puniceispirillales</taxon>
        <taxon>Candidatus Puniceispirillaceae</taxon>
        <taxon>Candidatus Puniceispirillum</taxon>
    </lineage>
</organism>
<name>D5BP47_PUNMI</name>
<evidence type="ECO:0000256" key="4">
    <source>
        <dbReference type="ARBA" id="ARBA00022989"/>
    </source>
</evidence>
<dbReference type="EMBL" id="CP001751">
    <property type="protein sequence ID" value="ADE40481.1"/>
    <property type="molecule type" value="Genomic_DNA"/>
</dbReference>
<feature type="transmembrane region" description="Helical" evidence="6">
    <location>
        <begin position="43"/>
        <end position="63"/>
    </location>
</feature>
<evidence type="ECO:0000256" key="2">
    <source>
        <dbReference type="ARBA" id="ARBA00022475"/>
    </source>
</evidence>
<proteinExistence type="predicted"/>
<protein>
    <submittedName>
        <fullName evidence="7">Transporter, LysE family</fullName>
        <ecNumber evidence="7">1.-.-.-</ecNumber>
    </submittedName>
</protein>
<comment type="subcellular location">
    <subcellularLocation>
        <location evidence="1">Cell membrane</location>
        <topology evidence="1">Multi-pass membrane protein</topology>
    </subcellularLocation>
</comment>
<dbReference type="RefSeq" id="WP_013047108.1">
    <property type="nucleotide sequence ID" value="NC_014010.1"/>
</dbReference>
<dbReference type="STRING" id="488538.SAR116_2238"/>
<dbReference type="GO" id="GO:0033228">
    <property type="term" value="P:cysteine export across plasma membrane"/>
    <property type="evidence" value="ECO:0007669"/>
    <property type="project" value="TreeGrafter"/>
</dbReference>
<feature type="transmembrane region" description="Helical" evidence="6">
    <location>
        <begin position="12"/>
        <end position="31"/>
    </location>
</feature>
<evidence type="ECO:0000313" key="7">
    <source>
        <dbReference type="EMBL" id="ADE40481.1"/>
    </source>
</evidence>
<feature type="transmembrane region" description="Helical" evidence="6">
    <location>
        <begin position="177"/>
        <end position="198"/>
    </location>
</feature>
<dbReference type="Pfam" id="PF01810">
    <property type="entry name" value="LysE"/>
    <property type="match status" value="1"/>
</dbReference>
<dbReference type="GO" id="GO:0016491">
    <property type="term" value="F:oxidoreductase activity"/>
    <property type="evidence" value="ECO:0007669"/>
    <property type="project" value="UniProtKB-KW"/>
</dbReference>
<evidence type="ECO:0000256" key="1">
    <source>
        <dbReference type="ARBA" id="ARBA00004651"/>
    </source>
</evidence>
<dbReference type="PANTHER" id="PTHR30086:SF20">
    <property type="entry name" value="ARGININE EXPORTER PROTEIN ARGO-RELATED"/>
    <property type="match status" value="1"/>
</dbReference>
<dbReference type="eggNOG" id="COG1280">
    <property type="taxonomic scope" value="Bacteria"/>
</dbReference>
<dbReference type="KEGG" id="apb:SAR116_2238"/>
<keyword evidence="4 6" id="KW-1133">Transmembrane helix</keyword>
<dbReference type="AlphaFoldDB" id="D5BP47"/>
<dbReference type="HOGENOM" id="CLU_079569_1_0_5"/>
<evidence type="ECO:0000256" key="3">
    <source>
        <dbReference type="ARBA" id="ARBA00022692"/>
    </source>
</evidence>
<evidence type="ECO:0000256" key="6">
    <source>
        <dbReference type="SAM" id="Phobius"/>
    </source>
</evidence>
<dbReference type="EC" id="1.-.-.-" evidence="7"/>
<dbReference type="GO" id="GO:0005886">
    <property type="term" value="C:plasma membrane"/>
    <property type="evidence" value="ECO:0007669"/>
    <property type="project" value="UniProtKB-SubCell"/>
</dbReference>
<dbReference type="InterPro" id="IPR001123">
    <property type="entry name" value="LeuE-type"/>
</dbReference>
<evidence type="ECO:0000256" key="5">
    <source>
        <dbReference type="ARBA" id="ARBA00023136"/>
    </source>
</evidence>
<keyword evidence="3 6" id="KW-0812">Transmembrane</keyword>
<keyword evidence="5 6" id="KW-0472">Membrane</keyword>
<evidence type="ECO:0000313" key="8">
    <source>
        <dbReference type="Proteomes" id="UP000007460"/>
    </source>
</evidence>
<keyword evidence="8" id="KW-1185">Reference proteome</keyword>